<evidence type="ECO:0000313" key="1">
    <source>
        <dbReference type="EMBL" id="SUZ78743.1"/>
    </source>
</evidence>
<dbReference type="EMBL" id="UINC01001365">
    <property type="protein sequence ID" value="SUZ78743.1"/>
    <property type="molecule type" value="Genomic_DNA"/>
</dbReference>
<accession>A0A381QME5</accession>
<name>A0A381QME5_9ZZZZ</name>
<dbReference type="AlphaFoldDB" id="A0A381QME5"/>
<proteinExistence type="predicted"/>
<sequence>MQMRKMFFLIVTVSILIPLSAPASTEQLGIGVFDYIISRTDFNVETCEAYSCNYVSTDKTIKMELRRANLAEHNGKDLNFLLDIDFDSKLFKSGLLVRYYNDKDLIRVFIKKSSITIEATRRDEITTLQSWLKTVLSLVK</sequence>
<protein>
    <submittedName>
        <fullName evidence="1">Uncharacterized protein</fullName>
    </submittedName>
</protein>
<reference evidence="1" key="1">
    <citation type="submission" date="2018-05" db="EMBL/GenBank/DDBJ databases">
        <authorList>
            <person name="Lanie J.A."/>
            <person name="Ng W.-L."/>
            <person name="Kazmierczak K.M."/>
            <person name="Andrzejewski T.M."/>
            <person name="Davidsen T.M."/>
            <person name="Wayne K.J."/>
            <person name="Tettelin H."/>
            <person name="Glass J.I."/>
            <person name="Rusch D."/>
            <person name="Podicherti R."/>
            <person name="Tsui H.-C.T."/>
            <person name="Winkler M.E."/>
        </authorList>
    </citation>
    <scope>NUCLEOTIDE SEQUENCE</scope>
</reference>
<organism evidence="1">
    <name type="scientific">marine metagenome</name>
    <dbReference type="NCBI Taxonomy" id="408172"/>
    <lineage>
        <taxon>unclassified sequences</taxon>
        <taxon>metagenomes</taxon>
        <taxon>ecological metagenomes</taxon>
    </lineage>
</organism>
<gene>
    <name evidence="1" type="ORF">METZ01_LOCUS31597</name>
</gene>